<name>A0A3A4NMW5_ABYX5</name>
<reference evidence="1 2" key="1">
    <citation type="journal article" date="2017" name="ISME J.">
        <title>Energy and carbon metabolisms in a deep terrestrial subsurface fluid microbial community.</title>
        <authorList>
            <person name="Momper L."/>
            <person name="Jungbluth S.P."/>
            <person name="Lee M.D."/>
            <person name="Amend J.P."/>
        </authorList>
    </citation>
    <scope>NUCLEOTIDE SEQUENCE [LARGE SCALE GENOMIC DNA]</scope>
    <source>
        <strain evidence="1">SURF_5</strain>
    </source>
</reference>
<gene>
    <name evidence="1" type="ORF">C4520_11530</name>
</gene>
<protein>
    <submittedName>
        <fullName evidence="1">Uncharacterized protein</fullName>
    </submittedName>
</protein>
<evidence type="ECO:0000313" key="2">
    <source>
        <dbReference type="Proteomes" id="UP000265882"/>
    </source>
</evidence>
<organism evidence="1 2">
    <name type="scientific">Abyssobacteria bacterium (strain SURF_5)</name>
    <dbReference type="NCBI Taxonomy" id="2093360"/>
    <lineage>
        <taxon>Bacteria</taxon>
        <taxon>Pseudomonadati</taxon>
        <taxon>Candidatus Hydrogenedentota</taxon>
        <taxon>Candidatus Abyssobacteria</taxon>
    </lineage>
</organism>
<proteinExistence type="predicted"/>
<dbReference type="EMBL" id="QZKU01000077">
    <property type="protein sequence ID" value="RJP20402.1"/>
    <property type="molecule type" value="Genomic_DNA"/>
</dbReference>
<comment type="caution">
    <text evidence="1">The sequence shown here is derived from an EMBL/GenBank/DDBJ whole genome shotgun (WGS) entry which is preliminary data.</text>
</comment>
<accession>A0A3A4NMW5</accession>
<sequence length="61" mass="7061">MYTPQDCPGFERLKHLSSFSCKCPKCKKEVEIFSDEFNKEHHCKGCGKKIDFSKCELEQSA</sequence>
<evidence type="ECO:0000313" key="1">
    <source>
        <dbReference type="EMBL" id="RJP20402.1"/>
    </source>
</evidence>
<dbReference type="AlphaFoldDB" id="A0A3A4NMW5"/>
<dbReference type="Proteomes" id="UP000265882">
    <property type="component" value="Unassembled WGS sequence"/>
</dbReference>